<evidence type="ECO:0000313" key="3">
    <source>
        <dbReference type="Proteomes" id="UP001529510"/>
    </source>
</evidence>
<protein>
    <submittedName>
        <fullName evidence="2">Uncharacterized protein</fullName>
    </submittedName>
</protein>
<gene>
    <name evidence="2" type="ORF">M9458_012457</name>
</gene>
<dbReference type="EMBL" id="JAMKFB020000005">
    <property type="protein sequence ID" value="KAL0194161.1"/>
    <property type="molecule type" value="Genomic_DNA"/>
</dbReference>
<feature type="non-terminal residue" evidence="2">
    <location>
        <position position="72"/>
    </location>
</feature>
<accession>A0ABD0R8T4</accession>
<feature type="non-terminal residue" evidence="2">
    <location>
        <position position="1"/>
    </location>
</feature>
<organism evidence="2 3">
    <name type="scientific">Cirrhinus mrigala</name>
    <name type="common">Mrigala</name>
    <dbReference type="NCBI Taxonomy" id="683832"/>
    <lineage>
        <taxon>Eukaryota</taxon>
        <taxon>Metazoa</taxon>
        <taxon>Chordata</taxon>
        <taxon>Craniata</taxon>
        <taxon>Vertebrata</taxon>
        <taxon>Euteleostomi</taxon>
        <taxon>Actinopterygii</taxon>
        <taxon>Neopterygii</taxon>
        <taxon>Teleostei</taxon>
        <taxon>Ostariophysi</taxon>
        <taxon>Cypriniformes</taxon>
        <taxon>Cyprinidae</taxon>
        <taxon>Labeoninae</taxon>
        <taxon>Labeonini</taxon>
        <taxon>Cirrhinus</taxon>
    </lineage>
</organism>
<sequence>PDRHGCDHGEVEPHMEERDAGDGVFGHVRPDVTRRPADGVSRAWRSNRVSHQRLCRPQQQEKRSCQRQSGHT</sequence>
<dbReference type="AlphaFoldDB" id="A0ABD0R8T4"/>
<keyword evidence="3" id="KW-1185">Reference proteome</keyword>
<comment type="caution">
    <text evidence="2">The sequence shown here is derived from an EMBL/GenBank/DDBJ whole genome shotgun (WGS) entry which is preliminary data.</text>
</comment>
<reference evidence="2 3" key="1">
    <citation type="submission" date="2024-05" db="EMBL/GenBank/DDBJ databases">
        <title>Genome sequencing and assembly of Indian major carp, Cirrhinus mrigala (Hamilton, 1822).</title>
        <authorList>
            <person name="Mohindra V."/>
            <person name="Chowdhury L.M."/>
            <person name="Lal K."/>
            <person name="Jena J.K."/>
        </authorList>
    </citation>
    <scope>NUCLEOTIDE SEQUENCE [LARGE SCALE GENOMIC DNA]</scope>
    <source>
        <strain evidence="2">CM1030</strain>
        <tissue evidence="2">Blood</tissue>
    </source>
</reference>
<feature type="compositionally biased region" description="Basic and acidic residues" evidence="1">
    <location>
        <begin position="28"/>
        <end position="37"/>
    </location>
</feature>
<feature type="region of interest" description="Disordered" evidence="1">
    <location>
        <begin position="1"/>
        <end position="72"/>
    </location>
</feature>
<proteinExistence type="predicted"/>
<name>A0ABD0R8T4_CIRMR</name>
<evidence type="ECO:0000313" key="2">
    <source>
        <dbReference type="EMBL" id="KAL0194161.1"/>
    </source>
</evidence>
<evidence type="ECO:0000256" key="1">
    <source>
        <dbReference type="SAM" id="MobiDB-lite"/>
    </source>
</evidence>
<feature type="compositionally biased region" description="Basic and acidic residues" evidence="1">
    <location>
        <begin position="1"/>
        <end position="21"/>
    </location>
</feature>
<dbReference type="Proteomes" id="UP001529510">
    <property type="component" value="Unassembled WGS sequence"/>
</dbReference>